<gene>
    <name evidence="3" type="ORF">PBAH0796_LOCUS13168</name>
</gene>
<feature type="compositionally biased region" description="Low complexity" evidence="2">
    <location>
        <begin position="718"/>
        <end position="733"/>
    </location>
</feature>
<keyword evidence="1" id="KW-0175">Coiled coil</keyword>
<feature type="region of interest" description="Disordered" evidence="2">
    <location>
        <begin position="718"/>
        <end position="739"/>
    </location>
</feature>
<sequence length="880" mass="92489">MSSRVPSSPSLSPGRRVFRTVPQSPALAYRAPSTLPAPVTAAVLATAHAKSTSDLARQSRYDPSRLALGPTRTANAPSVTSGTTLHSRNASPPPPTRPTSPRLDACGWPPVRNPGASRQPTPYTSMPSPTSVLSSPSCVHSASTGGGGSTPPPPWWQTRNSLGWVSAWPVPTPMTQRGSSAERRPPQWPSAAWGKCASAQVPVAGGVSLQAPVAAGEGCARQAAQGTQGTKAGSVADAAPVSLQHASSISAARPWAMNGGLTRLSPRVEPVASQATASGECSRQRSSSQGLRTEAYSPRVPTAQASQIADRSFGGHRGSPRPHSTQRAPSYSHLGTTMLSMDGNARPAAPAATLKAMPPNGCEAAQMAHVRDSLLQHIQSVQKEITRLQAERERAQRSAQVLTCSPRVSLRAVPASLEQTSSASARLLENGVQWQSDLQATTCSSSGGGAACSTSGASIAASSSATKTSTAAAIAAAARIQRFWRKKATRCKCDTVSAGPDLTDASTQDTLGQSETVATGTIQSPEMRCPHAFAALNHAAARIQRAWKVSRWRRTFVAYSEQKVGWVGSLEWLQQRNMLYGTELAEPEDVRSWYENRADAPLDREVDPWGCTKLRDHLNKMWYGLTTEELQARYEELDREQQLEASACAAAATQEQLQLQQAWQPQVQQAWPPAELQMQQGRQVLHRLDAQAQNLSGTHASLRSPLRTERASMARLTAASSPAEMAAAGGKAASLSPRREARWVKGELTGHGRGSMKLLGAPPPSATSFASPSQVHRSTRLSTMPAMTSVVSQASMVLAQTTSSPSRMARPALESATRRWTGSRTSLPAASSRNSCGGCSSAVVGAGAGATGAGPSTAAVLAVAPGHAVPLVTSTSRGRA</sequence>
<feature type="compositionally biased region" description="Polar residues" evidence="2">
    <location>
        <begin position="322"/>
        <end position="337"/>
    </location>
</feature>
<evidence type="ECO:0000256" key="1">
    <source>
        <dbReference type="SAM" id="Coils"/>
    </source>
</evidence>
<feature type="compositionally biased region" description="Polar residues" evidence="2">
    <location>
        <begin position="818"/>
        <end position="834"/>
    </location>
</feature>
<reference evidence="3" key="1">
    <citation type="submission" date="2021-01" db="EMBL/GenBank/DDBJ databases">
        <authorList>
            <person name="Corre E."/>
            <person name="Pelletier E."/>
            <person name="Niang G."/>
            <person name="Scheremetjew M."/>
            <person name="Finn R."/>
            <person name="Kale V."/>
            <person name="Holt S."/>
            <person name="Cochrane G."/>
            <person name="Meng A."/>
            <person name="Brown T."/>
            <person name="Cohen L."/>
        </authorList>
    </citation>
    <scope>NUCLEOTIDE SEQUENCE</scope>
    <source>
        <strain evidence="3">Pbaha01</strain>
    </source>
</reference>
<feature type="region of interest" description="Disordered" evidence="2">
    <location>
        <begin position="49"/>
        <end position="156"/>
    </location>
</feature>
<feature type="compositionally biased region" description="Low complexity" evidence="2">
    <location>
        <begin position="120"/>
        <end position="131"/>
    </location>
</feature>
<feature type="region of interest" description="Disordered" evidence="2">
    <location>
        <begin position="268"/>
        <end position="337"/>
    </location>
</feature>
<accession>A0A7S0AA63</accession>
<dbReference type="EMBL" id="HBEG01021755">
    <property type="protein sequence ID" value="CAD8357801.1"/>
    <property type="molecule type" value="Transcribed_RNA"/>
</dbReference>
<feature type="region of interest" description="Disordered" evidence="2">
    <location>
        <begin position="801"/>
        <end position="834"/>
    </location>
</feature>
<feature type="compositionally biased region" description="Polar residues" evidence="2">
    <location>
        <begin position="72"/>
        <end position="90"/>
    </location>
</feature>
<feature type="coiled-coil region" evidence="1">
    <location>
        <begin position="371"/>
        <end position="405"/>
    </location>
</feature>
<dbReference type="AlphaFoldDB" id="A0A7S0AA63"/>
<feature type="compositionally biased region" description="Polar residues" evidence="2">
    <location>
        <begin position="273"/>
        <end position="291"/>
    </location>
</feature>
<feature type="compositionally biased region" description="Polar residues" evidence="2">
    <location>
        <begin position="132"/>
        <end position="142"/>
    </location>
</feature>
<name>A0A7S0AA63_9DINO</name>
<proteinExistence type="predicted"/>
<organism evidence="3">
    <name type="scientific">Pyrodinium bahamense</name>
    <dbReference type="NCBI Taxonomy" id="73915"/>
    <lineage>
        <taxon>Eukaryota</taxon>
        <taxon>Sar</taxon>
        <taxon>Alveolata</taxon>
        <taxon>Dinophyceae</taxon>
        <taxon>Gonyaulacales</taxon>
        <taxon>Pyrocystaceae</taxon>
        <taxon>Pyrodinium</taxon>
    </lineage>
</organism>
<evidence type="ECO:0000256" key="2">
    <source>
        <dbReference type="SAM" id="MobiDB-lite"/>
    </source>
</evidence>
<evidence type="ECO:0000313" key="3">
    <source>
        <dbReference type="EMBL" id="CAD8357801.1"/>
    </source>
</evidence>
<protein>
    <submittedName>
        <fullName evidence="3">Uncharacterized protein</fullName>
    </submittedName>
</protein>